<dbReference type="PROSITE" id="PS51257">
    <property type="entry name" value="PROKAR_LIPOPROTEIN"/>
    <property type="match status" value="1"/>
</dbReference>
<dbReference type="NCBIfam" id="NF009879">
    <property type="entry name" value="PRK13340.1-4"/>
    <property type="match status" value="1"/>
</dbReference>
<comment type="function">
    <text evidence="9">Amino-acid racemase able to utilize a broad range of substrates.</text>
</comment>
<gene>
    <name evidence="13" type="primary">alr</name>
    <name evidence="13" type="ORF">P7V44_00105</name>
</gene>
<dbReference type="InterPro" id="IPR009006">
    <property type="entry name" value="Ala_racemase/Decarboxylase_C"/>
</dbReference>
<keyword evidence="7 9" id="KW-0413">Isomerase</keyword>
<feature type="disulfide bond" evidence="9">
    <location>
        <begin position="73"/>
        <end position="99"/>
    </location>
</feature>
<comment type="catalytic activity">
    <reaction evidence="9">
        <text>L-arginine = D-arginine</text>
        <dbReference type="Rhea" id="RHEA:18069"/>
        <dbReference type="ChEBI" id="CHEBI:32682"/>
        <dbReference type="ChEBI" id="CHEBI:32689"/>
    </reaction>
</comment>
<comment type="subcellular location">
    <subcellularLocation>
        <location evidence="2 9">Periplasm</location>
    </subcellularLocation>
</comment>
<organism evidence="13 14">
    <name type="scientific">Providencia huashanensis</name>
    <dbReference type="NCBI Taxonomy" id="3037798"/>
    <lineage>
        <taxon>Bacteria</taxon>
        <taxon>Pseudomonadati</taxon>
        <taxon>Pseudomonadota</taxon>
        <taxon>Gammaproteobacteria</taxon>
        <taxon>Enterobacterales</taxon>
        <taxon>Morganellaceae</taxon>
        <taxon>Providencia</taxon>
    </lineage>
</organism>
<dbReference type="HAMAP" id="MF_02212">
    <property type="entry name" value="Bsr_racemase"/>
    <property type="match status" value="1"/>
</dbReference>
<evidence type="ECO:0000256" key="1">
    <source>
        <dbReference type="ARBA" id="ARBA00001933"/>
    </source>
</evidence>
<dbReference type="InterPro" id="IPR020622">
    <property type="entry name" value="Ala_racemase_pyridoxalP-BS"/>
</dbReference>
<dbReference type="GO" id="GO:0030170">
    <property type="term" value="F:pyridoxal phosphate binding"/>
    <property type="evidence" value="ECO:0007669"/>
    <property type="project" value="UniProtKB-UniRule"/>
</dbReference>
<evidence type="ECO:0000256" key="8">
    <source>
        <dbReference type="ARBA" id="ARBA00023456"/>
    </source>
</evidence>
<evidence type="ECO:0000256" key="10">
    <source>
        <dbReference type="PIRSR" id="PIRSR600821-50"/>
    </source>
</evidence>
<evidence type="ECO:0000259" key="12">
    <source>
        <dbReference type="SMART" id="SM01005"/>
    </source>
</evidence>
<evidence type="ECO:0000256" key="5">
    <source>
        <dbReference type="ARBA" id="ARBA00022898"/>
    </source>
</evidence>
<dbReference type="InterPro" id="IPR011079">
    <property type="entry name" value="Ala_racemase_C"/>
</dbReference>
<accession>A0AA42FKG3</accession>
<dbReference type="AlphaFoldDB" id="A0AA42FKG3"/>
<dbReference type="Proteomes" id="UP001156701">
    <property type="component" value="Unassembled WGS sequence"/>
</dbReference>
<dbReference type="EC" id="5.1.1.10" evidence="9"/>
<feature type="chain" id="PRO_5041497980" description="Broad specificity amino-acid racemase" evidence="9">
    <location>
        <begin position="22"/>
        <end position="410"/>
    </location>
</feature>
<keyword evidence="5 9" id="KW-0663">Pyridoxal phosphate</keyword>
<comment type="similarity">
    <text evidence="8 9">Belongs to the alanine racemase family. Bsr subfamily.</text>
</comment>
<keyword evidence="6 9" id="KW-1015">Disulfide bond</keyword>
<comment type="catalytic activity">
    <reaction evidence="9">
        <text>L-lysine = D-lysine</text>
        <dbReference type="Rhea" id="RHEA:22864"/>
        <dbReference type="ChEBI" id="CHEBI:32551"/>
        <dbReference type="ChEBI" id="CHEBI:32557"/>
    </reaction>
</comment>
<dbReference type="InterPro" id="IPR029066">
    <property type="entry name" value="PLP-binding_barrel"/>
</dbReference>
<dbReference type="Pfam" id="PF01168">
    <property type="entry name" value="Ala_racemase_N"/>
    <property type="match status" value="1"/>
</dbReference>
<dbReference type="GO" id="GO:0005829">
    <property type="term" value="C:cytosol"/>
    <property type="evidence" value="ECO:0007669"/>
    <property type="project" value="TreeGrafter"/>
</dbReference>
<evidence type="ECO:0000313" key="14">
    <source>
        <dbReference type="Proteomes" id="UP001156701"/>
    </source>
</evidence>
<evidence type="ECO:0000313" key="13">
    <source>
        <dbReference type="EMBL" id="MDG4694635.1"/>
    </source>
</evidence>
<protein>
    <recommendedName>
        <fullName evidence="9">Broad specificity amino-acid racemase</fullName>
        <ecNumber evidence="9">5.1.1.10</ecNumber>
    </recommendedName>
</protein>
<dbReference type="Gene3D" id="2.40.37.10">
    <property type="entry name" value="Lyase, Ornithine Decarboxylase, Chain A, domain 1"/>
    <property type="match status" value="1"/>
</dbReference>
<evidence type="ECO:0000256" key="4">
    <source>
        <dbReference type="ARBA" id="ARBA00022764"/>
    </source>
</evidence>
<evidence type="ECO:0000256" key="11">
    <source>
        <dbReference type="PIRSR" id="PIRSR600821-52"/>
    </source>
</evidence>
<dbReference type="GO" id="GO:0030632">
    <property type="term" value="P:D-alanine biosynthetic process"/>
    <property type="evidence" value="ECO:0007669"/>
    <property type="project" value="TreeGrafter"/>
</dbReference>
<feature type="domain" description="Alanine racemase C-terminal" evidence="12">
    <location>
        <begin position="281"/>
        <end position="409"/>
    </location>
</feature>
<evidence type="ECO:0000256" key="9">
    <source>
        <dbReference type="HAMAP-Rule" id="MF_02212"/>
    </source>
</evidence>
<name>A0AA42FKG3_9GAMM</name>
<dbReference type="CDD" id="cd06826">
    <property type="entry name" value="PLPDE_III_AR2"/>
    <property type="match status" value="1"/>
</dbReference>
<comment type="catalytic activity">
    <reaction evidence="9">
        <text>an L-alpha-amino acid = a D-alpha-amino acid</text>
        <dbReference type="Rhea" id="RHEA:18317"/>
        <dbReference type="ChEBI" id="CHEBI:59869"/>
        <dbReference type="ChEBI" id="CHEBI:59871"/>
        <dbReference type="EC" id="5.1.1.10"/>
    </reaction>
</comment>
<dbReference type="PANTHER" id="PTHR30511">
    <property type="entry name" value="ALANINE RACEMASE"/>
    <property type="match status" value="1"/>
</dbReference>
<dbReference type="GO" id="GO:0008784">
    <property type="term" value="F:alanine racemase activity"/>
    <property type="evidence" value="ECO:0007669"/>
    <property type="project" value="InterPro"/>
</dbReference>
<dbReference type="Pfam" id="PF00842">
    <property type="entry name" value="Ala_racemase_C"/>
    <property type="match status" value="1"/>
</dbReference>
<dbReference type="SUPFAM" id="SSF51419">
    <property type="entry name" value="PLP-binding barrel"/>
    <property type="match status" value="1"/>
</dbReference>
<dbReference type="GO" id="GO:0042597">
    <property type="term" value="C:periplasmic space"/>
    <property type="evidence" value="ECO:0007669"/>
    <property type="project" value="UniProtKB-SubCell"/>
</dbReference>
<evidence type="ECO:0000256" key="7">
    <source>
        <dbReference type="ARBA" id="ARBA00023235"/>
    </source>
</evidence>
<dbReference type="InterPro" id="IPR043698">
    <property type="entry name" value="Racemase_Bsr/Lyr"/>
</dbReference>
<dbReference type="InterPro" id="IPR001608">
    <property type="entry name" value="Ala_racemase_N"/>
</dbReference>
<dbReference type="Gene3D" id="3.20.20.10">
    <property type="entry name" value="Alanine racemase"/>
    <property type="match status" value="1"/>
</dbReference>
<comment type="caution">
    <text evidence="13">The sequence shown here is derived from an EMBL/GenBank/DDBJ whole genome shotgun (WGS) entry which is preliminary data.</text>
</comment>
<feature type="binding site" evidence="9 11">
    <location>
        <position position="176"/>
    </location>
    <ligand>
        <name>substrate</name>
    </ligand>
</feature>
<dbReference type="SMART" id="SM01005">
    <property type="entry name" value="Ala_racemase_C"/>
    <property type="match status" value="1"/>
</dbReference>
<proteinExistence type="inferred from homology"/>
<evidence type="ECO:0000256" key="2">
    <source>
        <dbReference type="ARBA" id="ARBA00004418"/>
    </source>
</evidence>
<comment type="cofactor">
    <cofactor evidence="1 9 10">
        <name>pyridoxal 5'-phosphate</name>
        <dbReference type="ChEBI" id="CHEBI:597326"/>
    </cofactor>
</comment>
<dbReference type="NCBIfam" id="TIGR00492">
    <property type="entry name" value="alr"/>
    <property type="match status" value="1"/>
</dbReference>
<keyword evidence="3 9" id="KW-0732">Signal</keyword>
<feature type="active site" description="Proton acceptor" evidence="9">
    <location>
        <position position="302"/>
    </location>
</feature>
<dbReference type="PRINTS" id="PR00992">
    <property type="entry name" value="ALARACEMASE"/>
</dbReference>
<feature type="modified residue" description="N6-(pyridoxal phosphate)lysine" evidence="9 10">
    <location>
        <position position="77"/>
    </location>
</feature>
<dbReference type="InterPro" id="IPR000821">
    <property type="entry name" value="Ala_racemase"/>
</dbReference>
<feature type="active site" description="Proton acceptor" evidence="9">
    <location>
        <position position="77"/>
    </location>
</feature>
<evidence type="ECO:0000256" key="3">
    <source>
        <dbReference type="ARBA" id="ARBA00022729"/>
    </source>
</evidence>
<sequence length="410" mass="44967" precursor="true">MAFRLKYLALLPLFVATTACQQPFNTNANDVATPVVQTQSVVVNNSWIEISRGALEFNVQKVQALLGDKSSLCAVLKGDAYGHDLSLVTPIMIENNVQCIGVTNNQELKTVRDLGFKGRLMRVRNATEQEMTQATQYDTEELIGNLAMAQRLNAIAKQQNKIIPIHLALNSAGMSRNGLEVSHAAGLNEAKQISELPQLKIVGIMSHYPEEDEAQIRKDLAKFKTGSQQVLAVTGIKREDVMLHVANTYATITVPESWLDMVRVGGIFYGDTVATNDYKRVMTLKSNIAAVNHYPKGNTVGYDRTYTLKRDSVLANIPVGYADGYRRVFSNTGHALINGQTVPVLGKTSMNTVMVDVTDLKKVSPGDEVVFFGKQGNAEITAEEVEDISGALFTEMSILWGATNKRVLVD</sequence>
<evidence type="ECO:0000256" key="6">
    <source>
        <dbReference type="ARBA" id="ARBA00023157"/>
    </source>
</evidence>
<feature type="signal peptide" evidence="9">
    <location>
        <begin position="1"/>
        <end position="21"/>
    </location>
</feature>
<dbReference type="EMBL" id="JARRYG010000001">
    <property type="protein sequence ID" value="MDG4694635.1"/>
    <property type="molecule type" value="Genomic_DNA"/>
</dbReference>
<dbReference type="RefSeq" id="WP_278030613.1">
    <property type="nucleotide sequence ID" value="NZ_JARRYG010000001.1"/>
</dbReference>
<dbReference type="PROSITE" id="PS00395">
    <property type="entry name" value="ALANINE_RACEMASE"/>
    <property type="match status" value="1"/>
</dbReference>
<dbReference type="PANTHER" id="PTHR30511:SF0">
    <property type="entry name" value="ALANINE RACEMASE, CATABOLIC-RELATED"/>
    <property type="match status" value="1"/>
</dbReference>
<dbReference type="SUPFAM" id="SSF50621">
    <property type="entry name" value="Alanine racemase C-terminal domain-like"/>
    <property type="match status" value="1"/>
</dbReference>
<feature type="binding site" evidence="9 11">
    <location>
        <position position="350"/>
    </location>
    <ligand>
        <name>substrate</name>
    </ligand>
</feature>
<reference evidence="13" key="1">
    <citation type="submission" date="2023-03" db="EMBL/GenBank/DDBJ databases">
        <title>a new species belonging to Providencia genus.</title>
        <authorList>
            <person name="Yang W."/>
            <person name="Hu F."/>
            <person name="Shen S."/>
            <person name="Ding L."/>
            <person name="Yin D."/>
        </authorList>
    </citation>
    <scope>NUCLEOTIDE SEQUENCE</scope>
    <source>
        <strain evidence="13">CRE-3FA-0001</strain>
    </source>
</reference>
<keyword evidence="4 9" id="KW-0574">Periplasm</keyword>